<comment type="similarity">
    <text evidence="1 5">Belongs to the CcmH/CycL/Ccl2/NrfF family.</text>
</comment>
<evidence type="ECO:0000256" key="2">
    <source>
        <dbReference type="ARBA" id="ARBA00022617"/>
    </source>
</evidence>
<dbReference type="Pfam" id="PF03918">
    <property type="entry name" value="CcmH"/>
    <property type="match status" value="1"/>
</dbReference>
<organism evidence="7 8">
    <name type="scientific">Desulfuribacillus stibiiarsenatis</name>
    <dbReference type="NCBI Taxonomy" id="1390249"/>
    <lineage>
        <taxon>Bacteria</taxon>
        <taxon>Bacillati</taxon>
        <taxon>Bacillota</taxon>
        <taxon>Desulfuribacillia</taxon>
        <taxon>Desulfuribacillales</taxon>
        <taxon>Desulfuribacillaceae</taxon>
        <taxon>Desulfuribacillus</taxon>
    </lineage>
</organism>
<proteinExistence type="inferred from homology"/>
<protein>
    <recommendedName>
        <fullName evidence="5">Cytochrome c-type biogenesis protein</fullName>
    </recommendedName>
</protein>
<name>A0A1E5L2C8_9FIRM</name>
<dbReference type="AlphaFoldDB" id="A0A1E5L2C8"/>
<dbReference type="InterPro" id="IPR005616">
    <property type="entry name" value="CcmH/CycL/Ccl2/NrfF_N"/>
</dbReference>
<evidence type="ECO:0000259" key="6">
    <source>
        <dbReference type="Pfam" id="PF03918"/>
    </source>
</evidence>
<dbReference type="STRING" id="1390249.BHU72_10875"/>
<evidence type="ECO:0000313" key="7">
    <source>
        <dbReference type="EMBL" id="OEH84308.1"/>
    </source>
</evidence>
<evidence type="ECO:0000313" key="8">
    <source>
        <dbReference type="Proteomes" id="UP000095255"/>
    </source>
</evidence>
<keyword evidence="4 5" id="KW-0408">Iron</keyword>
<dbReference type="InterPro" id="IPR038297">
    <property type="entry name" value="CcmH/CycL/NrfF/Ccl2_sf"/>
</dbReference>
<dbReference type="EMBL" id="MJAT01000039">
    <property type="protein sequence ID" value="OEH84308.1"/>
    <property type="molecule type" value="Genomic_DNA"/>
</dbReference>
<keyword evidence="8" id="KW-1185">Reference proteome</keyword>
<accession>A0A1E5L2C8</accession>
<dbReference type="Gene3D" id="1.10.8.640">
    <property type="entry name" value="Cytochrome C biogenesis protein"/>
    <property type="match status" value="1"/>
</dbReference>
<gene>
    <name evidence="7" type="ORF">BHU72_10875</name>
</gene>
<comment type="caution">
    <text evidence="7">The sequence shown here is derived from an EMBL/GenBank/DDBJ whole genome shotgun (WGS) entry which is preliminary data.</text>
</comment>
<dbReference type="Proteomes" id="UP000095255">
    <property type="component" value="Unassembled WGS sequence"/>
</dbReference>
<evidence type="ECO:0000256" key="3">
    <source>
        <dbReference type="ARBA" id="ARBA00022723"/>
    </source>
</evidence>
<keyword evidence="2 5" id="KW-0349">Heme</keyword>
<evidence type="ECO:0000256" key="4">
    <source>
        <dbReference type="ARBA" id="ARBA00023004"/>
    </source>
</evidence>
<keyword evidence="5" id="KW-0812">Transmembrane</keyword>
<keyword evidence="5" id="KW-0472">Membrane</keyword>
<feature type="domain" description="CcmH/CycL/Ccl2/NrfF N-terminal" evidence="6">
    <location>
        <begin position="1"/>
        <end position="72"/>
    </location>
</feature>
<keyword evidence="3 5" id="KW-0479">Metal-binding</keyword>
<evidence type="ECO:0000256" key="1">
    <source>
        <dbReference type="ARBA" id="ARBA00010342"/>
    </source>
</evidence>
<dbReference type="GO" id="GO:0046872">
    <property type="term" value="F:metal ion binding"/>
    <property type="evidence" value="ECO:0007669"/>
    <property type="project" value="UniProtKB-KW"/>
</dbReference>
<comment type="function">
    <text evidence="5">Possible subunit of a heme lyase.</text>
</comment>
<feature type="transmembrane region" description="Helical" evidence="5">
    <location>
        <begin position="33"/>
        <end position="51"/>
    </location>
</feature>
<keyword evidence="5" id="KW-1133">Transmembrane helix</keyword>
<sequence>MREGHTKDEIKKLFVKKYGATVLISPPFSGFNLLVWTLPFVGIAAAGYFIYRYIKDREERMANAPKVSKKRTEEDEIEDELLRASIEEEMKKYR</sequence>
<keyword evidence="5" id="KW-0732">Signal</keyword>
<reference evidence="7 8" key="1">
    <citation type="submission" date="2016-09" db="EMBL/GenBank/DDBJ databases">
        <title>Desulfuribacillus arsenicus sp. nov., an obligately anaerobic, dissimilatory arsenic- and antimonate-reducing bacterium isolated from anoxic sediments.</title>
        <authorList>
            <person name="Abin C.A."/>
            <person name="Hollibaugh J.T."/>
        </authorList>
    </citation>
    <scope>NUCLEOTIDE SEQUENCE [LARGE SCALE GENOMIC DNA]</scope>
    <source>
        <strain evidence="7 8">MLFW-2</strain>
    </source>
</reference>
<evidence type="ECO:0000256" key="5">
    <source>
        <dbReference type="RuleBase" id="RU364112"/>
    </source>
</evidence>